<dbReference type="SMART" id="SM00355">
    <property type="entry name" value="ZnF_C2H2"/>
    <property type="match status" value="14"/>
</dbReference>
<sequence>MPYCAHCNNIYFVSRDAFRQHVKNSRNHPWCRLCNRKFVDEAGYDDHMASAHTDNEHCETCDLSFINETALYKHYRDSRAHPTCPDCNEGFYSENSLRNHVAQFHSYQEHCILCQRQFVNRVSLEQHYLESSRHPSCDECSCGFTDDSAFDRHVAERHADYGYCVPCQRQFLNRAALAQHYHDSSRHPTCDYCNCGFVDDETLYNHTEMSHPNVHCEACHRSFVDEAACSQHFLKSPAHATYRCKFCDDVFHDDDDYDLHIESHLPEYCDLCERKFANKGAIYQHYFDSAQHPSCIFGCQCGLANESEYQTHLKSQHGTCGACKLVFASRSALQEHYLESSLHPTCHMCNQGFEDIERYTSHILHPHHAHGDSLDKHITGPSSGAAPFLLNLRTSGLVFTNIMDPKTLSAARGEDDESDCDVYGSELSTPRQAAQIPLPGDSPISNGECDEDVPSISDDETQATCHSTTTQDQMTEDFAQSTSQDHQPGNVSCSPTEDTSRSDTSAKPDTSSIVHLSSLQTGSSASALSQTGGGDTAPPTPTNGNDPASASPTPFVSIVISPPDPSDSSVTSPSTPDTPSDDVRDKQGSLATVCQEGRTVSDTEDHQDDAVKENPSEEGSRPPVESDGTEQNDDISTVTGNESGGEDASDNETERPEEERMTCENVNAISPSGDISGQVVKIVSENTSGVMGDAPNPRAWDIQEEDSTDAAESPGGGNEHPVENLSDQPFVTHDDPFEATGGEAMDNAESDNNSAADQLAIQAGNAEINEGTGDNTIPSEGHVKNSNHTDDIQSDSEFQGSTELVTNEGGESTGTGCSAEASSDQPRLAMITSGETPNTQAIPSSVSTDSLSDPPGSGGKSEATGDISQLARANLKDVSTAALLDCPTNNASDTELADETQLGVTPAVDASHGDSNREIDLIDLTTVLSSGDSVLVNGEDMTSAANIRREIAVHGDSTDDNTVTVDNDRVGSAPDEWLIDGRASGTSTSGVELAKKESNEHNNSMEDTKDETIHVDGGEQNEPKPNVTTPASNGGTSCRTADNKDTTHANGDVLHDGSSSLVGKGNDVTNEKSLDQSNDPWPVPEISNAILSWPSNEVAEGLDAQHSAVIVRTGAPANAINSQSSTYSNTEVIPDRSNAAPDAAARGKTSRRNRRNRRNKERKRRSWAAKSEHASNGHPSKEGSGFTTDRGDGARSDVTESQSDETRNHLTTHIPEVEMDSPFFAAINLPLPPHSPIESESSESESESVASSRLLELLQAAGIGGIGLPPSESSMTLNDMDDEEDGDEKYLTPSLASPEERYFTNIGPAYDDHDQLSFGDSTYAHALGDSGDSLLNSPVHTPLDPDAKDNVADMAPPSESQADSVCSTPSKLYCRICHADPCVDVTATFCGHIFCYGCITKHVMQESKCAVCSAPTLLYLLFKLDLSM</sequence>
<feature type="compositionally biased region" description="Polar residues" evidence="6">
    <location>
        <begin position="833"/>
        <end position="851"/>
    </location>
</feature>
<reference evidence="9 10" key="1">
    <citation type="submission" date="2018-06" db="EMBL/GenBank/DDBJ databases">
        <title>A transcriptomic atlas of mushroom development highlights an independent origin of complex multicellularity.</title>
        <authorList>
            <consortium name="DOE Joint Genome Institute"/>
            <person name="Krizsan K."/>
            <person name="Almasi E."/>
            <person name="Merenyi Z."/>
            <person name="Sahu N."/>
            <person name="Viragh M."/>
            <person name="Koszo T."/>
            <person name="Mondo S."/>
            <person name="Kiss B."/>
            <person name="Balint B."/>
            <person name="Kues U."/>
            <person name="Barry K."/>
            <person name="Hegedus J.C."/>
            <person name="Henrissat B."/>
            <person name="Johnson J."/>
            <person name="Lipzen A."/>
            <person name="Ohm R."/>
            <person name="Nagy I."/>
            <person name="Pangilinan J."/>
            <person name="Yan J."/>
            <person name="Xiong Y."/>
            <person name="Grigoriev I.V."/>
            <person name="Hibbett D.S."/>
            <person name="Nagy L.G."/>
        </authorList>
    </citation>
    <scope>NUCLEOTIDE SEQUENCE [LARGE SCALE GENOMIC DNA]</scope>
    <source>
        <strain evidence="9 10">SZMC22713</strain>
    </source>
</reference>
<organism evidence="9 10">
    <name type="scientific">Rickenella mellea</name>
    <dbReference type="NCBI Taxonomy" id="50990"/>
    <lineage>
        <taxon>Eukaryota</taxon>
        <taxon>Fungi</taxon>
        <taxon>Dikarya</taxon>
        <taxon>Basidiomycota</taxon>
        <taxon>Agaricomycotina</taxon>
        <taxon>Agaricomycetes</taxon>
        <taxon>Hymenochaetales</taxon>
        <taxon>Rickenellaceae</taxon>
        <taxon>Rickenella</taxon>
    </lineage>
</organism>
<dbReference type="VEuPathDB" id="FungiDB:BD410DRAFT_765420"/>
<dbReference type="Proteomes" id="UP000294933">
    <property type="component" value="Unassembled WGS sequence"/>
</dbReference>
<evidence type="ECO:0000256" key="4">
    <source>
        <dbReference type="ARBA" id="ARBA00022833"/>
    </source>
</evidence>
<dbReference type="GO" id="GO:0000977">
    <property type="term" value="F:RNA polymerase II transcription regulatory region sequence-specific DNA binding"/>
    <property type="evidence" value="ECO:0007669"/>
    <property type="project" value="TreeGrafter"/>
</dbReference>
<dbReference type="OrthoDB" id="6105938at2759"/>
<evidence type="ECO:0000313" key="9">
    <source>
        <dbReference type="EMBL" id="TDL25731.1"/>
    </source>
</evidence>
<evidence type="ECO:0000256" key="6">
    <source>
        <dbReference type="SAM" id="MobiDB-lite"/>
    </source>
</evidence>
<feature type="compositionally biased region" description="Basic and acidic residues" evidence="6">
    <location>
        <begin position="1170"/>
        <end position="1181"/>
    </location>
</feature>
<protein>
    <recommendedName>
        <fullName evidence="11">RING-type domain-containing protein</fullName>
    </recommendedName>
</protein>
<feature type="region of interest" description="Disordered" evidence="6">
    <location>
        <begin position="409"/>
        <end position="864"/>
    </location>
</feature>
<accession>A0A4Y7QEN8</accession>
<dbReference type="Pfam" id="PF12874">
    <property type="entry name" value="zf-met"/>
    <property type="match status" value="1"/>
</dbReference>
<dbReference type="Pfam" id="PF00097">
    <property type="entry name" value="zf-C3HC4"/>
    <property type="match status" value="1"/>
</dbReference>
<feature type="region of interest" description="Disordered" evidence="6">
    <location>
        <begin position="1226"/>
        <end position="1251"/>
    </location>
</feature>
<dbReference type="PANTHER" id="PTHR24409:SF295">
    <property type="entry name" value="AZ2-RELATED"/>
    <property type="match status" value="1"/>
</dbReference>
<feature type="compositionally biased region" description="Acidic residues" evidence="6">
    <location>
        <begin position="448"/>
        <end position="461"/>
    </location>
</feature>
<feature type="compositionally biased region" description="Basic and acidic residues" evidence="6">
    <location>
        <begin position="781"/>
        <end position="791"/>
    </location>
</feature>
<feature type="compositionally biased region" description="Polar residues" evidence="6">
    <location>
        <begin position="814"/>
        <end position="825"/>
    </location>
</feature>
<keyword evidence="3 5" id="KW-0863">Zinc-finger</keyword>
<feature type="region of interest" description="Disordered" evidence="6">
    <location>
        <begin position="1119"/>
        <end position="1208"/>
    </location>
</feature>
<feature type="compositionally biased region" description="Polar residues" evidence="6">
    <location>
        <begin position="1119"/>
        <end position="1131"/>
    </location>
</feature>
<dbReference type="GO" id="GO:0008270">
    <property type="term" value="F:zinc ion binding"/>
    <property type="evidence" value="ECO:0007669"/>
    <property type="project" value="UniProtKB-KW"/>
</dbReference>
<feature type="compositionally biased region" description="Basic and acidic residues" evidence="6">
    <location>
        <begin position="1189"/>
        <end position="1208"/>
    </location>
</feature>
<dbReference type="GO" id="GO:0000981">
    <property type="term" value="F:DNA-binding transcription factor activity, RNA polymerase II-specific"/>
    <property type="evidence" value="ECO:0007669"/>
    <property type="project" value="TreeGrafter"/>
</dbReference>
<gene>
    <name evidence="9" type="ORF">BD410DRAFT_765420</name>
</gene>
<evidence type="ECO:0000259" key="7">
    <source>
        <dbReference type="PROSITE" id="PS50089"/>
    </source>
</evidence>
<dbReference type="SUPFAM" id="SSF57850">
    <property type="entry name" value="RING/U-box"/>
    <property type="match status" value="1"/>
</dbReference>
<feature type="region of interest" description="Disordered" evidence="6">
    <location>
        <begin position="969"/>
        <end position="1085"/>
    </location>
</feature>
<keyword evidence="1" id="KW-0479">Metal-binding</keyword>
<evidence type="ECO:0000259" key="8">
    <source>
        <dbReference type="PROSITE" id="PS50157"/>
    </source>
</evidence>
<evidence type="ECO:0000256" key="5">
    <source>
        <dbReference type="PROSITE-ProRule" id="PRU00042"/>
    </source>
</evidence>
<evidence type="ECO:0000256" key="1">
    <source>
        <dbReference type="ARBA" id="ARBA00022723"/>
    </source>
</evidence>
<proteinExistence type="predicted"/>
<feature type="compositionally biased region" description="Polar residues" evidence="6">
    <location>
        <begin position="795"/>
        <end position="805"/>
    </location>
</feature>
<feature type="compositionally biased region" description="Polar residues" evidence="6">
    <location>
        <begin position="507"/>
        <end position="530"/>
    </location>
</feature>
<feature type="compositionally biased region" description="Basic residues" evidence="6">
    <location>
        <begin position="1148"/>
        <end position="1167"/>
    </location>
</feature>
<dbReference type="EMBL" id="ML170163">
    <property type="protein sequence ID" value="TDL25731.1"/>
    <property type="molecule type" value="Genomic_DNA"/>
</dbReference>
<dbReference type="SMART" id="SM00184">
    <property type="entry name" value="RING"/>
    <property type="match status" value="1"/>
</dbReference>
<dbReference type="InterPro" id="IPR001841">
    <property type="entry name" value="Znf_RING"/>
</dbReference>
<dbReference type="InterPro" id="IPR013087">
    <property type="entry name" value="Znf_C2H2_type"/>
</dbReference>
<feature type="domain" description="C2H2-type" evidence="8">
    <location>
        <begin position="82"/>
        <end position="110"/>
    </location>
</feature>
<keyword evidence="4" id="KW-0862">Zinc</keyword>
<dbReference type="PROSITE" id="PS00518">
    <property type="entry name" value="ZF_RING_1"/>
    <property type="match status" value="1"/>
</dbReference>
<dbReference type="PANTHER" id="PTHR24409">
    <property type="entry name" value="ZINC FINGER PROTEIN 142"/>
    <property type="match status" value="1"/>
</dbReference>
<evidence type="ECO:0000256" key="2">
    <source>
        <dbReference type="ARBA" id="ARBA00022737"/>
    </source>
</evidence>
<dbReference type="GO" id="GO:0005634">
    <property type="term" value="C:nucleus"/>
    <property type="evidence" value="ECO:0007669"/>
    <property type="project" value="TreeGrafter"/>
</dbReference>
<dbReference type="InterPro" id="IPR013083">
    <property type="entry name" value="Znf_RING/FYVE/PHD"/>
</dbReference>
<feature type="region of interest" description="Disordered" evidence="6">
    <location>
        <begin position="1265"/>
        <end position="1297"/>
    </location>
</feature>
<feature type="compositionally biased region" description="Polar residues" evidence="6">
    <location>
        <begin position="1026"/>
        <end position="1040"/>
    </location>
</feature>
<dbReference type="Gene3D" id="3.30.40.10">
    <property type="entry name" value="Zinc/RING finger domain, C3HC4 (zinc finger)"/>
    <property type="match status" value="1"/>
</dbReference>
<dbReference type="PROSITE" id="PS00028">
    <property type="entry name" value="ZINC_FINGER_C2H2_1"/>
    <property type="match status" value="5"/>
</dbReference>
<feature type="compositionally biased region" description="Polar residues" evidence="6">
    <location>
        <begin position="462"/>
        <end position="497"/>
    </location>
</feature>
<feature type="compositionally biased region" description="Polar residues" evidence="6">
    <location>
        <begin position="664"/>
        <end position="675"/>
    </location>
</feature>
<feature type="compositionally biased region" description="Basic and acidic residues" evidence="6">
    <location>
        <begin position="993"/>
        <end position="1017"/>
    </location>
</feature>
<dbReference type="STRING" id="50990.A0A4Y7QEN8"/>
<evidence type="ECO:0000313" key="10">
    <source>
        <dbReference type="Proteomes" id="UP000294933"/>
    </source>
</evidence>
<name>A0A4Y7QEN8_9AGAM</name>
<dbReference type="Gene3D" id="3.30.160.60">
    <property type="entry name" value="Classic Zinc Finger"/>
    <property type="match status" value="1"/>
</dbReference>
<keyword evidence="10" id="KW-1185">Reference proteome</keyword>
<dbReference type="PROSITE" id="PS50157">
    <property type="entry name" value="ZINC_FINGER_C2H2_2"/>
    <property type="match status" value="1"/>
</dbReference>
<dbReference type="PROSITE" id="PS50089">
    <property type="entry name" value="ZF_RING_2"/>
    <property type="match status" value="1"/>
</dbReference>
<feature type="compositionally biased region" description="Low complexity" evidence="6">
    <location>
        <begin position="556"/>
        <end position="578"/>
    </location>
</feature>
<evidence type="ECO:0008006" key="11">
    <source>
        <dbReference type="Google" id="ProtNLM"/>
    </source>
</evidence>
<feature type="compositionally biased region" description="Basic and acidic residues" evidence="6">
    <location>
        <begin position="599"/>
        <end position="620"/>
    </location>
</feature>
<dbReference type="InterPro" id="IPR018957">
    <property type="entry name" value="Znf_C3HC4_RING-type"/>
</dbReference>
<keyword evidence="2" id="KW-0677">Repeat</keyword>
<feature type="compositionally biased region" description="Basic and acidic residues" evidence="6">
    <location>
        <begin position="652"/>
        <end position="662"/>
    </location>
</feature>
<evidence type="ECO:0000256" key="3">
    <source>
        <dbReference type="ARBA" id="ARBA00022771"/>
    </source>
</evidence>
<feature type="domain" description="RING-type" evidence="7">
    <location>
        <begin position="1374"/>
        <end position="1413"/>
    </location>
</feature>
<dbReference type="InterPro" id="IPR017907">
    <property type="entry name" value="Znf_RING_CS"/>
</dbReference>